<name>A0ABV0Z1A8_9TELE</name>
<gene>
    <name evidence="1" type="ORF">AMECASPLE_016334</name>
</gene>
<dbReference type="EMBL" id="JAHRIP010048210">
    <property type="protein sequence ID" value="MEQ2299552.1"/>
    <property type="molecule type" value="Genomic_DNA"/>
</dbReference>
<sequence>MWLSLSNVMCNVIPCFQDCSSTSEACEDGHIVVDTEAEASVCMCVFVCVCVDSDLAHISHASPQSSVAARALALLRSEVSKVFCRSTGHLSTSVCLINNALHSFLCFSCHGELVFQLILIQCSRLTECDLILLLIKP</sequence>
<evidence type="ECO:0000313" key="2">
    <source>
        <dbReference type="Proteomes" id="UP001469553"/>
    </source>
</evidence>
<protein>
    <submittedName>
        <fullName evidence="1">Uncharacterized protein</fullName>
    </submittedName>
</protein>
<comment type="caution">
    <text evidence="1">The sequence shown here is derived from an EMBL/GenBank/DDBJ whole genome shotgun (WGS) entry which is preliminary data.</text>
</comment>
<organism evidence="1 2">
    <name type="scientific">Ameca splendens</name>
    <dbReference type="NCBI Taxonomy" id="208324"/>
    <lineage>
        <taxon>Eukaryota</taxon>
        <taxon>Metazoa</taxon>
        <taxon>Chordata</taxon>
        <taxon>Craniata</taxon>
        <taxon>Vertebrata</taxon>
        <taxon>Euteleostomi</taxon>
        <taxon>Actinopterygii</taxon>
        <taxon>Neopterygii</taxon>
        <taxon>Teleostei</taxon>
        <taxon>Neoteleostei</taxon>
        <taxon>Acanthomorphata</taxon>
        <taxon>Ovalentaria</taxon>
        <taxon>Atherinomorphae</taxon>
        <taxon>Cyprinodontiformes</taxon>
        <taxon>Goodeidae</taxon>
        <taxon>Ameca</taxon>
    </lineage>
</organism>
<proteinExistence type="predicted"/>
<reference evidence="1 2" key="1">
    <citation type="submission" date="2021-06" db="EMBL/GenBank/DDBJ databases">
        <authorList>
            <person name="Palmer J.M."/>
        </authorList>
    </citation>
    <scope>NUCLEOTIDE SEQUENCE [LARGE SCALE GENOMIC DNA]</scope>
    <source>
        <strain evidence="1 2">AS_MEX2019</strain>
        <tissue evidence="1">Muscle</tissue>
    </source>
</reference>
<dbReference type="Proteomes" id="UP001469553">
    <property type="component" value="Unassembled WGS sequence"/>
</dbReference>
<accession>A0ABV0Z1A8</accession>
<evidence type="ECO:0000313" key="1">
    <source>
        <dbReference type="EMBL" id="MEQ2299552.1"/>
    </source>
</evidence>
<keyword evidence="2" id="KW-1185">Reference proteome</keyword>